<dbReference type="InterPro" id="IPR051060">
    <property type="entry name" value="Carbamoyltrans_HypF-like"/>
</dbReference>
<sequence length="401" mass="43949">MWWTGWPENSYRASVEMTDPLSMHIDLPAGFEASAPLLALGGELKSSLCLLRDGRAQMSEAIGDLEQEHVYRSFITQLDALFALSTPAQLVIDKHPDYLSSQWGEKRAQKFNIGLTAVQHHHAHITSVMADSGLQADAKPLLGIALDGLGFGDDGSLWGGEILLADYRTCERLACLQPAAMIGGAVASREPWRNTLAHLLPIWDQVCDHYSDVDMVQFLQNKPLPMLQSMLDKGLNAPLASSCGRLFDAVAACLGVYREQVSFEAQAAIALEKLATTCFEQANAAYAYRIDDGDLLQLNWQPMWLELLADIQLGIEAAVIASRFHHTLISALTRVVQRLREKHEFDTIALSGGVFQNRLLSTYLPRVLEADGFTVLQHNQVPPHDGGLSLGQAVIAAARGL</sequence>
<evidence type="ECO:0000256" key="3">
    <source>
        <dbReference type="ARBA" id="ARBA00022598"/>
    </source>
</evidence>
<evidence type="ECO:0000256" key="4">
    <source>
        <dbReference type="ARBA" id="ARBA00022723"/>
    </source>
</evidence>
<comment type="catalytic activity">
    <reaction evidence="7">
        <text>C-terminal L-cysteinyl-[HypE protein] + carbamoyl phosphate + ATP + H2O = C-terminal S-carboxamide-L-cysteinyl-[HypE protein] + AMP + phosphate + diphosphate + H(+)</text>
        <dbReference type="Rhea" id="RHEA:55636"/>
        <dbReference type="Rhea" id="RHEA-COMP:14247"/>
        <dbReference type="Rhea" id="RHEA-COMP:14392"/>
        <dbReference type="ChEBI" id="CHEBI:15377"/>
        <dbReference type="ChEBI" id="CHEBI:15378"/>
        <dbReference type="ChEBI" id="CHEBI:30616"/>
        <dbReference type="ChEBI" id="CHEBI:33019"/>
        <dbReference type="ChEBI" id="CHEBI:43474"/>
        <dbReference type="ChEBI" id="CHEBI:58228"/>
        <dbReference type="ChEBI" id="CHEBI:76913"/>
        <dbReference type="ChEBI" id="CHEBI:139126"/>
        <dbReference type="ChEBI" id="CHEBI:456215"/>
    </reaction>
</comment>
<reference evidence="13 14" key="1">
    <citation type="journal article" date="2017" name="Arch. Microbiol.">
        <title>Mariprofundus micogutta sp. nov., a novel iron-oxidizing zetaproteobacterium isolated from a deep-sea hydrothermal field at the Bayonnaise knoll of the Izu-Ogasawara arc, and a description of Mariprofundales ord. nov. and Zetaproteobacteria classis nov.</title>
        <authorList>
            <person name="Makita H."/>
            <person name="Tanaka E."/>
            <person name="Mitsunobu S."/>
            <person name="Miyazaki M."/>
            <person name="Nunoura T."/>
            <person name="Uematsu K."/>
            <person name="Takaki Y."/>
            <person name="Nishi S."/>
            <person name="Shimamura S."/>
            <person name="Takai K."/>
        </authorList>
    </citation>
    <scope>NUCLEOTIDE SEQUENCE [LARGE SCALE GENOMIC DNA]</scope>
    <source>
        <strain evidence="13 14">ET2</strain>
    </source>
</reference>
<evidence type="ECO:0000256" key="8">
    <source>
        <dbReference type="ARBA" id="ARBA00072168"/>
    </source>
</evidence>
<evidence type="ECO:0000256" key="5">
    <source>
        <dbReference type="ARBA" id="ARBA00022771"/>
    </source>
</evidence>
<keyword evidence="14" id="KW-1185">Reference proteome</keyword>
<dbReference type="GO" id="GO:0008270">
    <property type="term" value="F:zinc ion binding"/>
    <property type="evidence" value="ECO:0007669"/>
    <property type="project" value="UniProtKB-KW"/>
</dbReference>
<name>A0A1L8CNN4_9PROT</name>
<proteinExistence type="inferred from homology"/>
<dbReference type="Pfam" id="PF17788">
    <property type="entry name" value="HypF_C"/>
    <property type="match status" value="1"/>
</dbReference>
<dbReference type="EMBL" id="BDFD01000011">
    <property type="protein sequence ID" value="GAV20515.1"/>
    <property type="molecule type" value="Genomic_DNA"/>
</dbReference>
<dbReference type="GO" id="GO:0051604">
    <property type="term" value="P:protein maturation"/>
    <property type="evidence" value="ECO:0007669"/>
    <property type="project" value="TreeGrafter"/>
</dbReference>
<evidence type="ECO:0000313" key="13">
    <source>
        <dbReference type="EMBL" id="GAV20515.1"/>
    </source>
</evidence>
<dbReference type="InterPro" id="IPR041440">
    <property type="entry name" value="HypF_C"/>
</dbReference>
<dbReference type="PANTHER" id="PTHR42959">
    <property type="entry name" value="CARBAMOYLTRANSFERASE"/>
    <property type="match status" value="1"/>
</dbReference>
<evidence type="ECO:0000256" key="10">
    <source>
        <dbReference type="ARBA" id="ARBA00078219"/>
    </source>
</evidence>
<accession>A0A1L8CNN4</accession>
<dbReference type="AlphaFoldDB" id="A0A1L8CNN4"/>
<dbReference type="Gene3D" id="3.30.420.40">
    <property type="match status" value="1"/>
</dbReference>
<evidence type="ECO:0000259" key="12">
    <source>
        <dbReference type="Pfam" id="PF22521"/>
    </source>
</evidence>
<dbReference type="FunFam" id="3.30.420.40:FF:000124">
    <property type="entry name" value="Carbamoyltransferase HypF"/>
    <property type="match status" value="1"/>
</dbReference>
<gene>
    <name evidence="13" type="ORF">MMIC_P1483</name>
</gene>
<comment type="similarity">
    <text evidence="2">Belongs to the carbamoyltransferase HypF family.</text>
</comment>
<organism evidence="13 14">
    <name type="scientific">Mariprofundus micogutta</name>
    <dbReference type="NCBI Taxonomy" id="1921010"/>
    <lineage>
        <taxon>Bacteria</taxon>
        <taxon>Pseudomonadati</taxon>
        <taxon>Pseudomonadota</taxon>
        <taxon>Candidatius Mariprofundia</taxon>
        <taxon>Mariprofundales</taxon>
        <taxon>Mariprofundaceae</taxon>
        <taxon>Mariprofundus</taxon>
    </lineage>
</organism>
<dbReference type="STRING" id="1921010.MMIC_P1483"/>
<dbReference type="GO" id="GO:0016874">
    <property type="term" value="F:ligase activity"/>
    <property type="evidence" value="ECO:0007669"/>
    <property type="project" value="UniProtKB-KW"/>
</dbReference>
<dbReference type="RefSeq" id="WP_143144907.1">
    <property type="nucleotide sequence ID" value="NZ_BDFD01000011.1"/>
</dbReference>
<keyword evidence="3" id="KW-0436">Ligase</keyword>
<keyword evidence="6" id="KW-0862">Zinc</keyword>
<evidence type="ECO:0000259" key="11">
    <source>
        <dbReference type="Pfam" id="PF17788"/>
    </source>
</evidence>
<comment type="pathway">
    <text evidence="1">Protein modification; [NiFe] hydrogenase maturation.</text>
</comment>
<dbReference type="Pfam" id="PF22521">
    <property type="entry name" value="HypF_C_2"/>
    <property type="match status" value="1"/>
</dbReference>
<dbReference type="GO" id="GO:0016743">
    <property type="term" value="F:carboxyl- or carbamoyltransferase activity"/>
    <property type="evidence" value="ECO:0007669"/>
    <property type="project" value="TreeGrafter"/>
</dbReference>
<comment type="caution">
    <text evidence="13">The sequence shown here is derived from an EMBL/GenBank/DDBJ whole genome shotgun (WGS) entry which is preliminary data.</text>
</comment>
<evidence type="ECO:0000313" key="14">
    <source>
        <dbReference type="Proteomes" id="UP000231632"/>
    </source>
</evidence>
<keyword evidence="4" id="KW-0479">Metal-binding</keyword>
<feature type="domain" description="Carbamoyltransferase Kae1-like" evidence="12">
    <location>
        <begin position="143"/>
        <end position="392"/>
    </location>
</feature>
<evidence type="ECO:0000256" key="9">
    <source>
        <dbReference type="ARBA" id="ARBA00075001"/>
    </source>
</evidence>
<feature type="domain" description="HypF Kae1-like" evidence="11">
    <location>
        <begin position="34"/>
        <end position="131"/>
    </location>
</feature>
<dbReference type="Proteomes" id="UP000231632">
    <property type="component" value="Unassembled WGS sequence"/>
</dbReference>
<keyword evidence="5" id="KW-0863">Zinc-finger</keyword>
<protein>
    <recommendedName>
        <fullName evidence="8">Carbamoyltransferase HypF</fullName>
    </recommendedName>
    <alternativeName>
        <fullName evidence="9">Carbamoyl phosphate-converting enzyme HypF</fullName>
    </alternativeName>
    <alternativeName>
        <fullName evidence="10">[NiFe]-hydrogenase maturation factor HypF</fullName>
    </alternativeName>
</protein>
<evidence type="ECO:0000256" key="6">
    <source>
        <dbReference type="ARBA" id="ARBA00022833"/>
    </source>
</evidence>
<dbReference type="OrthoDB" id="9808093at2"/>
<evidence type="ECO:0000256" key="2">
    <source>
        <dbReference type="ARBA" id="ARBA00008097"/>
    </source>
</evidence>
<dbReference type="InterPro" id="IPR055128">
    <property type="entry name" value="HypF_C_2"/>
</dbReference>
<dbReference type="PANTHER" id="PTHR42959:SF1">
    <property type="entry name" value="CARBAMOYLTRANSFERASE HYPF"/>
    <property type="match status" value="1"/>
</dbReference>
<evidence type="ECO:0000256" key="1">
    <source>
        <dbReference type="ARBA" id="ARBA00004711"/>
    </source>
</evidence>
<dbReference type="Gene3D" id="3.30.420.360">
    <property type="match status" value="1"/>
</dbReference>
<evidence type="ECO:0000256" key="7">
    <source>
        <dbReference type="ARBA" id="ARBA00048220"/>
    </source>
</evidence>